<dbReference type="GO" id="GO:0016740">
    <property type="term" value="F:transferase activity"/>
    <property type="evidence" value="ECO:0007669"/>
    <property type="project" value="UniProtKB-KW"/>
</dbReference>
<organism evidence="1 2">
    <name type="scientific">Corynebacterium hindlerae</name>
    <dbReference type="NCBI Taxonomy" id="699041"/>
    <lineage>
        <taxon>Bacteria</taxon>
        <taxon>Bacillati</taxon>
        <taxon>Actinomycetota</taxon>
        <taxon>Actinomycetes</taxon>
        <taxon>Mycobacteriales</taxon>
        <taxon>Corynebacteriaceae</taxon>
        <taxon>Corynebacterium</taxon>
    </lineage>
</organism>
<keyword evidence="1" id="KW-0808">Transferase</keyword>
<dbReference type="Proteomes" id="UP000515570">
    <property type="component" value="Chromosome"/>
</dbReference>
<reference evidence="1 2" key="1">
    <citation type="submission" date="2020-07" db="EMBL/GenBank/DDBJ databases">
        <title>non toxigenic Corynebacterium sp. nov from a clinical source.</title>
        <authorList>
            <person name="Bernier A.-M."/>
            <person name="Bernard K."/>
        </authorList>
    </citation>
    <scope>NUCLEOTIDE SEQUENCE [LARGE SCALE GENOMIC DNA]</scope>
    <source>
        <strain evidence="2">NML 93-0612</strain>
    </source>
</reference>
<evidence type="ECO:0000313" key="2">
    <source>
        <dbReference type="Proteomes" id="UP000515570"/>
    </source>
</evidence>
<gene>
    <name evidence="1" type="ORF">HW450_01185</name>
</gene>
<accession>A0A7G5FFL6</accession>
<dbReference type="AlphaFoldDB" id="A0A7G5FFL6"/>
<protein>
    <submittedName>
        <fullName evidence="1">Phosphotransferase</fullName>
    </submittedName>
</protein>
<evidence type="ECO:0000313" key="1">
    <source>
        <dbReference type="EMBL" id="QMV85407.1"/>
    </source>
</evidence>
<proteinExistence type="predicted"/>
<dbReference type="SUPFAM" id="SSF56112">
    <property type="entry name" value="Protein kinase-like (PK-like)"/>
    <property type="match status" value="1"/>
</dbReference>
<dbReference type="RefSeq" id="WP_182386229.1">
    <property type="nucleotide sequence ID" value="NZ_CP059833.1"/>
</dbReference>
<sequence>MPTDSDIVGLAAELLSKRLGGTQTLSDPEPLSGNGSARVLRARLSPSPFLDERSVVIKYVPPSEDAIDDAALIREIVAYQFTNSLGEDVRPGPVLLGYDVEHRILVITDAGDSETYEQLLAHPDLEVRKQHLRNLGRALGKLHVATATHEQDFDVLLARMLKAHPDTGHLQNLRDLSLLASIDNGLDLIEQSGVAAPEEVRRVAREAKRRLTSGNHRAFTPFDLSPDNILSANRTYFLDYEWAGFRDVTFDVACVVAGFPQFVSARIITDEEVDAFVESWAREVRELWPNADDVNRRGGRIVTALIGWALASVAYLYHGSMNQAVSLVGSVDEWDGEVDPELEALIAADLDAEFNLFTADFLSEGTPEGRLARKDLYETFEALARFAARWDDGRFAPIQVFAETMVDRLSLSDG</sequence>
<name>A0A7G5FFL6_9CORY</name>
<dbReference type="EMBL" id="CP059833">
    <property type="protein sequence ID" value="QMV85407.1"/>
    <property type="molecule type" value="Genomic_DNA"/>
</dbReference>
<dbReference type="Gene3D" id="3.90.1200.10">
    <property type="match status" value="1"/>
</dbReference>
<dbReference type="InterPro" id="IPR011009">
    <property type="entry name" value="Kinase-like_dom_sf"/>
</dbReference>
<keyword evidence="2" id="KW-1185">Reference proteome</keyword>